<evidence type="ECO:0000256" key="1">
    <source>
        <dbReference type="SAM" id="MobiDB-lite"/>
    </source>
</evidence>
<organism evidence="2 3">
    <name type="scientific">Eumeta variegata</name>
    <name type="common">Bagworm moth</name>
    <name type="synonym">Eumeta japonica</name>
    <dbReference type="NCBI Taxonomy" id="151549"/>
    <lineage>
        <taxon>Eukaryota</taxon>
        <taxon>Metazoa</taxon>
        <taxon>Ecdysozoa</taxon>
        <taxon>Arthropoda</taxon>
        <taxon>Hexapoda</taxon>
        <taxon>Insecta</taxon>
        <taxon>Pterygota</taxon>
        <taxon>Neoptera</taxon>
        <taxon>Endopterygota</taxon>
        <taxon>Lepidoptera</taxon>
        <taxon>Glossata</taxon>
        <taxon>Ditrysia</taxon>
        <taxon>Tineoidea</taxon>
        <taxon>Psychidae</taxon>
        <taxon>Oiketicinae</taxon>
        <taxon>Eumeta</taxon>
    </lineage>
</organism>
<accession>A0A4C1VPI4</accession>
<comment type="caution">
    <text evidence="2">The sequence shown here is derived from an EMBL/GenBank/DDBJ whole genome shotgun (WGS) entry which is preliminary data.</text>
</comment>
<proteinExistence type="predicted"/>
<keyword evidence="3" id="KW-1185">Reference proteome</keyword>
<evidence type="ECO:0000313" key="3">
    <source>
        <dbReference type="Proteomes" id="UP000299102"/>
    </source>
</evidence>
<sequence length="100" mass="11003">MPRHDLPTSNSDRRTRSVPAIVTAAVTSLEICNLMCSPRHDSKAILTSGNQIGEWEQDQKWDKNRNLLKVKLDTEAKAASRTKSRVRQIDAGSGLESSAG</sequence>
<dbReference type="AlphaFoldDB" id="A0A4C1VPI4"/>
<protein>
    <submittedName>
        <fullName evidence="2">Uncharacterized protein</fullName>
    </submittedName>
</protein>
<dbReference type="EMBL" id="BGZK01000381">
    <property type="protein sequence ID" value="GBP40450.1"/>
    <property type="molecule type" value="Genomic_DNA"/>
</dbReference>
<name>A0A4C1VPI4_EUMVA</name>
<feature type="region of interest" description="Disordered" evidence="1">
    <location>
        <begin position="75"/>
        <end position="100"/>
    </location>
</feature>
<evidence type="ECO:0000313" key="2">
    <source>
        <dbReference type="EMBL" id="GBP40450.1"/>
    </source>
</evidence>
<reference evidence="2 3" key="1">
    <citation type="journal article" date="2019" name="Commun. Biol.">
        <title>The bagworm genome reveals a unique fibroin gene that provides high tensile strength.</title>
        <authorList>
            <person name="Kono N."/>
            <person name="Nakamura H."/>
            <person name="Ohtoshi R."/>
            <person name="Tomita M."/>
            <person name="Numata K."/>
            <person name="Arakawa K."/>
        </authorList>
    </citation>
    <scope>NUCLEOTIDE SEQUENCE [LARGE SCALE GENOMIC DNA]</scope>
</reference>
<dbReference type="Proteomes" id="UP000299102">
    <property type="component" value="Unassembled WGS sequence"/>
</dbReference>
<gene>
    <name evidence="2" type="ORF">EVAR_25302_1</name>
</gene>